<organism evidence="1 2">
    <name type="scientific">Pseudomonas fluorescens</name>
    <dbReference type="NCBI Taxonomy" id="294"/>
    <lineage>
        <taxon>Bacteria</taxon>
        <taxon>Pseudomonadati</taxon>
        <taxon>Pseudomonadota</taxon>
        <taxon>Gammaproteobacteria</taxon>
        <taxon>Pseudomonadales</taxon>
        <taxon>Pseudomonadaceae</taxon>
        <taxon>Pseudomonas</taxon>
    </lineage>
</organism>
<sequence length="162" mass="19089">MPIQEFDATNDYSVKPPLSHRLSHKPVYAMPYWHFDGMYSKRTDAKYLSVGLSQWGDTDLSLKIMRHDNQWSPQSEEIPLHRVIDSTIFLAKVLLDRENRSVEIERNLFVNQLRGFLVKQETVDAKEQDRFDTFLDNHDANLKARFNKLYQLLSNLKTQGKF</sequence>
<dbReference type="InterPro" id="IPR045352">
    <property type="entry name" value="DUF6530"/>
</dbReference>
<reference evidence="1 2" key="1">
    <citation type="submission" date="2019-09" db="EMBL/GenBank/DDBJ databases">
        <authorList>
            <person name="Chandra G."/>
            <person name="Truman W A."/>
        </authorList>
    </citation>
    <scope>NUCLEOTIDE SEQUENCE [LARGE SCALE GENOMIC DNA]</scope>
    <source>
        <strain evidence="1">PS685</strain>
    </source>
</reference>
<dbReference type="OrthoDB" id="1550511at2"/>
<dbReference type="Pfam" id="PF20140">
    <property type="entry name" value="DUF6530"/>
    <property type="match status" value="1"/>
</dbReference>
<dbReference type="AlphaFoldDB" id="A0A5E6YBD1"/>
<protein>
    <submittedName>
        <fullName evidence="1">Uncharacterized protein</fullName>
    </submittedName>
</protein>
<dbReference type="EMBL" id="CABVHO010000001">
    <property type="protein sequence ID" value="VVN49959.1"/>
    <property type="molecule type" value="Genomic_DNA"/>
</dbReference>
<name>A0A5E6YBD1_PSEFL</name>
<evidence type="ECO:0000313" key="1">
    <source>
        <dbReference type="EMBL" id="VVN49959.1"/>
    </source>
</evidence>
<dbReference type="RefSeq" id="WP_150628031.1">
    <property type="nucleotide sequence ID" value="NZ_CABVHO010000001.1"/>
</dbReference>
<evidence type="ECO:0000313" key="2">
    <source>
        <dbReference type="Proteomes" id="UP000326437"/>
    </source>
</evidence>
<accession>A0A5E6YBD1</accession>
<proteinExistence type="predicted"/>
<gene>
    <name evidence="1" type="ORF">PS685_00141</name>
</gene>
<dbReference type="Proteomes" id="UP000326437">
    <property type="component" value="Unassembled WGS sequence"/>
</dbReference>